<dbReference type="Pfam" id="PF00232">
    <property type="entry name" value="Glyco_hydro_1"/>
    <property type="match status" value="1"/>
</dbReference>
<dbReference type="PANTHER" id="PTHR10353:SF36">
    <property type="entry name" value="LP05116P"/>
    <property type="match status" value="1"/>
</dbReference>
<organism evidence="8 9">
    <name type="scientific">Arctia plantaginis</name>
    <name type="common">Wood tiger moth</name>
    <name type="synonym">Phalaena plantaginis</name>
    <dbReference type="NCBI Taxonomy" id="874455"/>
    <lineage>
        <taxon>Eukaryota</taxon>
        <taxon>Metazoa</taxon>
        <taxon>Ecdysozoa</taxon>
        <taxon>Arthropoda</taxon>
        <taxon>Hexapoda</taxon>
        <taxon>Insecta</taxon>
        <taxon>Pterygota</taxon>
        <taxon>Neoptera</taxon>
        <taxon>Endopterygota</taxon>
        <taxon>Lepidoptera</taxon>
        <taxon>Glossata</taxon>
        <taxon>Ditrysia</taxon>
        <taxon>Noctuoidea</taxon>
        <taxon>Erebidae</taxon>
        <taxon>Arctiinae</taxon>
        <taxon>Arctia</taxon>
    </lineage>
</organism>
<accession>A0A8S1BF71</accession>
<dbReference type="Proteomes" id="UP000494256">
    <property type="component" value="Unassembled WGS sequence"/>
</dbReference>
<comment type="caution">
    <text evidence="8">The sequence shown here is derived from an EMBL/GenBank/DDBJ whole genome shotgun (WGS) entry which is preliminary data.</text>
</comment>
<comment type="similarity">
    <text evidence="1 6">Belongs to the glycosyl hydrolase 1 family.</text>
</comment>
<dbReference type="EMBL" id="CADEBD010000553">
    <property type="protein sequence ID" value="CAB3257665.1"/>
    <property type="molecule type" value="Genomic_DNA"/>
</dbReference>
<evidence type="ECO:0000256" key="6">
    <source>
        <dbReference type="RuleBase" id="RU003690"/>
    </source>
</evidence>
<comment type="subunit">
    <text evidence="2">Homodimer.</text>
</comment>
<evidence type="ECO:0000313" key="9">
    <source>
        <dbReference type="Proteomes" id="UP000494256"/>
    </source>
</evidence>
<dbReference type="InterPro" id="IPR001360">
    <property type="entry name" value="Glyco_hydro_1"/>
</dbReference>
<feature type="chain" id="PRO_5035814476" description="Myrosinase 1-like" evidence="7">
    <location>
        <begin position="19"/>
        <end position="520"/>
    </location>
</feature>
<gene>
    <name evidence="8" type="ORF">APLA_LOCUS15982</name>
</gene>
<evidence type="ECO:0008006" key="10">
    <source>
        <dbReference type="Google" id="ProtNLM"/>
    </source>
</evidence>
<evidence type="ECO:0000313" key="8">
    <source>
        <dbReference type="EMBL" id="CAB3257665.1"/>
    </source>
</evidence>
<keyword evidence="3" id="KW-0378">Hydrolase</keyword>
<name>A0A8S1BF71_ARCPL</name>
<evidence type="ECO:0000256" key="3">
    <source>
        <dbReference type="ARBA" id="ARBA00022801"/>
    </source>
</evidence>
<dbReference type="AlphaFoldDB" id="A0A8S1BF71"/>
<evidence type="ECO:0000256" key="7">
    <source>
        <dbReference type="SAM" id="SignalP"/>
    </source>
</evidence>
<dbReference type="Gene3D" id="3.20.20.80">
    <property type="entry name" value="Glycosidases"/>
    <property type="match status" value="1"/>
</dbReference>
<dbReference type="PROSITE" id="PS00653">
    <property type="entry name" value="GLYCOSYL_HYDROL_F1_2"/>
    <property type="match status" value="1"/>
</dbReference>
<evidence type="ECO:0000256" key="5">
    <source>
        <dbReference type="ARBA" id="ARBA00023295"/>
    </source>
</evidence>
<dbReference type="SUPFAM" id="SSF51445">
    <property type="entry name" value="(Trans)glycosidases"/>
    <property type="match status" value="1"/>
</dbReference>
<evidence type="ECO:0000256" key="2">
    <source>
        <dbReference type="ARBA" id="ARBA00011738"/>
    </source>
</evidence>
<evidence type="ECO:0000256" key="4">
    <source>
        <dbReference type="ARBA" id="ARBA00023180"/>
    </source>
</evidence>
<dbReference type="GO" id="GO:0005975">
    <property type="term" value="P:carbohydrate metabolic process"/>
    <property type="evidence" value="ECO:0007669"/>
    <property type="project" value="InterPro"/>
</dbReference>
<dbReference type="OrthoDB" id="7349599at2759"/>
<dbReference type="GO" id="GO:0008422">
    <property type="term" value="F:beta-glucosidase activity"/>
    <property type="evidence" value="ECO:0007669"/>
    <property type="project" value="TreeGrafter"/>
</dbReference>
<dbReference type="FunFam" id="3.20.20.80:FF:000013">
    <property type="entry name" value="lactase-phlorizin hydrolase"/>
    <property type="match status" value="1"/>
</dbReference>
<dbReference type="PRINTS" id="PR00131">
    <property type="entry name" value="GLHYDRLASE1"/>
</dbReference>
<dbReference type="InterPro" id="IPR017853">
    <property type="entry name" value="GH"/>
</dbReference>
<evidence type="ECO:0000256" key="1">
    <source>
        <dbReference type="ARBA" id="ARBA00010838"/>
    </source>
</evidence>
<reference evidence="8 9" key="1">
    <citation type="submission" date="2020-04" db="EMBL/GenBank/DDBJ databases">
        <authorList>
            <person name="Wallbank WR R."/>
            <person name="Pardo Diaz C."/>
            <person name="Kozak K."/>
            <person name="Martin S."/>
            <person name="Jiggins C."/>
            <person name="Moest M."/>
            <person name="Warren A I."/>
            <person name="Byers J.R.P. K."/>
            <person name="Montejo-Kovacevich G."/>
            <person name="Yen C E."/>
        </authorList>
    </citation>
    <scope>NUCLEOTIDE SEQUENCE [LARGE SCALE GENOMIC DNA]</scope>
</reference>
<dbReference type="InterPro" id="IPR033132">
    <property type="entry name" value="GH_1_N_CS"/>
</dbReference>
<dbReference type="PANTHER" id="PTHR10353">
    <property type="entry name" value="GLYCOSYL HYDROLASE"/>
    <property type="match status" value="1"/>
</dbReference>
<keyword evidence="7" id="KW-0732">Signal</keyword>
<sequence length="520" mass="59085">MVIIYFLLLGIFVDLSDEVKNKIRHFPPQFLFGASSSAYQVEGAWEEDGKSLSIWDVAVHANPDMVQDGTTGDISTDSYHLYQKDVQLAKELGLDFYKFSISWTRILPNGFADKVNPLGIKYYKLLIEELLVNKIRPMVTMYHWDLPQNLQKFGGWSNPLIVGWFVDYAKVLFTSFGEKVKYWITINDPKAICVGGYGSTSQAPMMNVSGIAEYICVKNVLLAHAKVYELYNKQFRKTCKGSIGISISFVWYEPASGSYDDHQAAEDARKFDWEYFAHPIFSSAGDYPEEVKNNVAVKSAEQGFPKSRLPELSAAEVSLIKGSADFLGVNSYTTRLTYRDASLDGMYPVPSFMDDQGAVLIKDPSWTQAASTWLQEVPWGFLKVLMAIKSLYDNPPVYITENGWSTSGNLLDEDRIHYLRAYLNVLLDAVFEGADIRGYSVRSLTDSFEWFQGYTEKFGLYEVDFSSSDKARTPRKSAFVYKEICRSKTLDPDFEPEKFLVDGPEKNPKFDQNHDLTMLR</sequence>
<protein>
    <recommendedName>
        <fullName evidence="10">Myrosinase 1-like</fullName>
    </recommendedName>
</protein>
<feature type="signal peptide" evidence="7">
    <location>
        <begin position="1"/>
        <end position="18"/>
    </location>
</feature>
<proteinExistence type="inferred from homology"/>
<keyword evidence="5" id="KW-0326">Glycosidase</keyword>
<keyword evidence="4" id="KW-0325">Glycoprotein</keyword>